<dbReference type="Pfam" id="PF07795">
    <property type="entry name" value="DUF1635"/>
    <property type="match status" value="1"/>
</dbReference>
<gene>
    <name evidence="3" type="ORF">BVC80_1835g707</name>
</gene>
<dbReference type="EMBL" id="MVGT01000437">
    <property type="protein sequence ID" value="OVA18274.1"/>
    <property type="molecule type" value="Genomic_DNA"/>
</dbReference>
<dbReference type="OMA" id="NMADSGN"/>
<feature type="coiled-coil region" evidence="1">
    <location>
        <begin position="28"/>
        <end position="73"/>
    </location>
</feature>
<dbReference type="STRING" id="56857.A0A200R6C1"/>
<dbReference type="InParanoid" id="A0A200R6C1"/>
<feature type="compositionally biased region" description="Polar residues" evidence="2">
    <location>
        <begin position="228"/>
        <end position="242"/>
    </location>
</feature>
<comment type="caution">
    <text evidence="3">The sequence shown here is derived from an EMBL/GenBank/DDBJ whole genome shotgun (WGS) entry which is preliminary data.</text>
</comment>
<evidence type="ECO:0000256" key="2">
    <source>
        <dbReference type="SAM" id="MobiDB-lite"/>
    </source>
</evidence>
<dbReference type="OrthoDB" id="778241at2759"/>
<dbReference type="InterPro" id="IPR012862">
    <property type="entry name" value="DUF1635"/>
</dbReference>
<name>A0A200R6C1_MACCD</name>
<dbReference type="Proteomes" id="UP000195402">
    <property type="component" value="Unassembled WGS sequence"/>
</dbReference>
<evidence type="ECO:0000256" key="1">
    <source>
        <dbReference type="SAM" id="Coils"/>
    </source>
</evidence>
<dbReference type="PANTHER" id="PTHR33431:SF12">
    <property type="entry name" value="HIGH MOBILITY GROUP BOX PROTEIN, PUTATIVE (DUF1635)-RELATED"/>
    <property type="match status" value="1"/>
</dbReference>
<dbReference type="PANTHER" id="PTHR33431">
    <property type="entry name" value="ENABLED-LIKE PROTEIN (DUF1635)"/>
    <property type="match status" value="1"/>
</dbReference>
<keyword evidence="1" id="KW-0175">Coiled coil</keyword>
<evidence type="ECO:0008006" key="5">
    <source>
        <dbReference type="Google" id="ProtNLM"/>
    </source>
</evidence>
<sequence length="296" mass="32721">MEEMSSVWSYQENVDQLKKLLLYTTFELESARTESREEINKIKENTNQLVQLLKETCRERDEARDQLQRLLNKFTPSSPPEIFPVLSSLQPITIPVNSTKGNSSITESDSLSETYNHHSYGSPPVDSFFDTVSSPDLSNVNMGDSSYVQLPHQPFIQERNGCISVGTDHASMIIENLVKGKILPQKGKLLQSVMEAGPLLQTLLLAGPLPRWRNPPPVQPLQLPPLSINGSEPVQNSSSLSYSDISHGSSQIYSTSMLNFSSGSGTCLNKGQVLSAGPSRSFVNNLVPAGKRQRFQ</sequence>
<reference evidence="3 4" key="1">
    <citation type="journal article" date="2017" name="Mol. Plant">
        <title>The Genome of Medicinal Plant Macleaya cordata Provides New Insights into Benzylisoquinoline Alkaloids Metabolism.</title>
        <authorList>
            <person name="Liu X."/>
            <person name="Liu Y."/>
            <person name="Huang P."/>
            <person name="Ma Y."/>
            <person name="Qing Z."/>
            <person name="Tang Q."/>
            <person name="Cao H."/>
            <person name="Cheng P."/>
            <person name="Zheng Y."/>
            <person name="Yuan Z."/>
            <person name="Zhou Y."/>
            <person name="Liu J."/>
            <person name="Tang Z."/>
            <person name="Zhuo Y."/>
            <person name="Zhang Y."/>
            <person name="Yu L."/>
            <person name="Huang J."/>
            <person name="Yang P."/>
            <person name="Peng Q."/>
            <person name="Zhang J."/>
            <person name="Jiang W."/>
            <person name="Zhang Z."/>
            <person name="Lin K."/>
            <person name="Ro D.K."/>
            <person name="Chen X."/>
            <person name="Xiong X."/>
            <person name="Shang Y."/>
            <person name="Huang S."/>
            <person name="Zeng J."/>
        </authorList>
    </citation>
    <scope>NUCLEOTIDE SEQUENCE [LARGE SCALE GENOMIC DNA]</scope>
    <source>
        <strain evidence="4">cv. BLH2017</strain>
        <tissue evidence="3">Root</tissue>
    </source>
</reference>
<feature type="region of interest" description="Disordered" evidence="2">
    <location>
        <begin position="216"/>
        <end position="242"/>
    </location>
</feature>
<dbReference type="FunCoup" id="A0A200R6C1">
    <property type="interactions" value="746"/>
</dbReference>
<proteinExistence type="predicted"/>
<evidence type="ECO:0000313" key="4">
    <source>
        <dbReference type="Proteomes" id="UP000195402"/>
    </source>
</evidence>
<dbReference type="AlphaFoldDB" id="A0A200R6C1"/>
<evidence type="ECO:0000313" key="3">
    <source>
        <dbReference type="EMBL" id="OVA18274.1"/>
    </source>
</evidence>
<protein>
    <recommendedName>
        <fullName evidence="5">TOX high mobility group box family member 4-A</fullName>
    </recommendedName>
</protein>
<organism evidence="3 4">
    <name type="scientific">Macleaya cordata</name>
    <name type="common">Five-seeded plume-poppy</name>
    <name type="synonym">Bocconia cordata</name>
    <dbReference type="NCBI Taxonomy" id="56857"/>
    <lineage>
        <taxon>Eukaryota</taxon>
        <taxon>Viridiplantae</taxon>
        <taxon>Streptophyta</taxon>
        <taxon>Embryophyta</taxon>
        <taxon>Tracheophyta</taxon>
        <taxon>Spermatophyta</taxon>
        <taxon>Magnoliopsida</taxon>
        <taxon>Ranunculales</taxon>
        <taxon>Papaveraceae</taxon>
        <taxon>Papaveroideae</taxon>
        <taxon>Macleaya</taxon>
    </lineage>
</organism>
<accession>A0A200R6C1</accession>
<keyword evidence="4" id="KW-1185">Reference proteome</keyword>